<comment type="caution">
    <text evidence="13">The sequence shown here is derived from an EMBL/GenBank/DDBJ whole genome shotgun (WGS) entry which is preliminary data.</text>
</comment>
<evidence type="ECO:0000256" key="11">
    <source>
        <dbReference type="SAM" id="SignalP"/>
    </source>
</evidence>
<dbReference type="PANTHER" id="PTHR24276">
    <property type="entry name" value="POLYSERASE-RELATED"/>
    <property type="match status" value="1"/>
</dbReference>
<dbReference type="AlphaFoldDB" id="A0A8K0DEL0"/>
<evidence type="ECO:0000256" key="3">
    <source>
        <dbReference type="ARBA" id="ARBA00022670"/>
    </source>
</evidence>
<dbReference type="PROSITE" id="PS50240">
    <property type="entry name" value="TRYPSIN_DOM"/>
    <property type="match status" value="1"/>
</dbReference>
<evidence type="ECO:0000256" key="4">
    <source>
        <dbReference type="ARBA" id="ARBA00022757"/>
    </source>
</evidence>
<feature type="chain" id="PRO_5035426306" description="trypsin" evidence="11">
    <location>
        <begin position="20"/>
        <end position="305"/>
    </location>
</feature>
<dbReference type="EC" id="3.4.21.4" evidence="10"/>
<keyword evidence="11" id="KW-0732">Signal</keyword>
<dbReference type="Pfam" id="PF00089">
    <property type="entry name" value="Trypsin"/>
    <property type="match status" value="1"/>
</dbReference>
<reference evidence="13" key="1">
    <citation type="submission" date="2019-08" db="EMBL/GenBank/DDBJ databases">
        <title>The genome of the North American firefly Photinus pyralis.</title>
        <authorList>
            <consortium name="Photinus pyralis genome working group"/>
            <person name="Fallon T.R."/>
            <person name="Sander Lower S.E."/>
            <person name="Weng J.-K."/>
        </authorList>
    </citation>
    <scope>NUCLEOTIDE SEQUENCE</scope>
    <source>
        <strain evidence="13">TRF0915ILg1</strain>
        <tissue evidence="13">Whole body</tissue>
    </source>
</reference>
<comment type="similarity">
    <text evidence="2">Belongs to the peptidase S1 family.</text>
</comment>
<sequence>MKSFYIVFIFQLCLHDTWSRVKLIKIKNLTQELQHYNAPLLPRKIFANKLIRYKATLRLRKTIQRIIGGQPTDIKYHPYVAFLLQIHFPLGLDFRGGAVIIGEYWAVTAAHCFKYIDDPYIKQELAFVCGNTSNWKLGGNEHHIIKIFKHERYNATELDYDIGLVKVKEPFNGKYEKSIKWASRNYKYVDNAHAIVLGWGSTRPIHDTSIQDNLRFVAVRLVNQEECKKRYSREDTVVTSRMFCAFDKGKDACSFDSGGPLIRNKVLIGIVSWGPHSQCAHSTLPGVYTRVSIFDEPIRKKIKTK</sequence>
<accession>A0A8K0DEL0</accession>
<dbReference type="SMART" id="SM00020">
    <property type="entry name" value="Tryp_SPc"/>
    <property type="match status" value="1"/>
</dbReference>
<evidence type="ECO:0000256" key="2">
    <source>
        <dbReference type="ARBA" id="ARBA00007664"/>
    </source>
</evidence>
<dbReference type="InterPro" id="IPR009003">
    <property type="entry name" value="Peptidase_S1_PA"/>
</dbReference>
<dbReference type="GO" id="GO:0006508">
    <property type="term" value="P:proteolysis"/>
    <property type="evidence" value="ECO:0007669"/>
    <property type="project" value="UniProtKB-KW"/>
</dbReference>
<dbReference type="GO" id="GO:0005576">
    <property type="term" value="C:extracellular region"/>
    <property type="evidence" value="ECO:0007669"/>
    <property type="project" value="UniProtKB-SubCell"/>
</dbReference>
<dbReference type="PANTHER" id="PTHR24276:SF97">
    <property type="entry name" value="GH13245P2-RELATED"/>
    <property type="match status" value="1"/>
</dbReference>
<evidence type="ECO:0000256" key="9">
    <source>
        <dbReference type="ARBA" id="ARBA00036320"/>
    </source>
</evidence>
<dbReference type="InterPro" id="IPR043504">
    <property type="entry name" value="Peptidase_S1_PA_chymotrypsin"/>
</dbReference>
<protein>
    <recommendedName>
        <fullName evidence="10">trypsin</fullName>
        <ecNumber evidence="10">3.4.21.4</ecNumber>
    </recommendedName>
</protein>
<dbReference type="PROSITE" id="PS00134">
    <property type="entry name" value="TRYPSIN_HIS"/>
    <property type="match status" value="1"/>
</dbReference>
<name>A0A8K0DEL0_IGNLU</name>
<keyword evidence="4" id="KW-0222">Digestion</keyword>
<dbReference type="SUPFAM" id="SSF50494">
    <property type="entry name" value="Trypsin-like serine proteases"/>
    <property type="match status" value="1"/>
</dbReference>
<proteinExistence type="inferred from homology"/>
<organism evidence="13 14">
    <name type="scientific">Ignelater luminosus</name>
    <name type="common">Cucubano</name>
    <name type="synonym">Pyrophorus luminosus</name>
    <dbReference type="NCBI Taxonomy" id="2038154"/>
    <lineage>
        <taxon>Eukaryota</taxon>
        <taxon>Metazoa</taxon>
        <taxon>Ecdysozoa</taxon>
        <taxon>Arthropoda</taxon>
        <taxon>Hexapoda</taxon>
        <taxon>Insecta</taxon>
        <taxon>Pterygota</taxon>
        <taxon>Neoptera</taxon>
        <taxon>Endopterygota</taxon>
        <taxon>Coleoptera</taxon>
        <taxon>Polyphaga</taxon>
        <taxon>Elateriformia</taxon>
        <taxon>Elateroidea</taxon>
        <taxon>Elateridae</taxon>
        <taxon>Agrypninae</taxon>
        <taxon>Pyrophorini</taxon>
        <taxon>Ignelater</taxon>
    </lineage>
</organism>
<dbReference type="GO" id="GO:0004252">
    <property type="term" value="F:serine-type endopeptidase activity"/>
    <property type="evidence" value="ECO:0007669"/>
    <property type="project" value="UniProtKB-EC"/>
</dbReference>
<evidence type="ECO:0000256" key="7">
    <source>
        <dbReference type="ARBA" id="ARBA00023145"/>
    </source>
</evidence>
<keyword evidence="7" id="KW-0865">Zymogen</keyword>
<dbReference type="PRINTS" id="PR00722">
    <property type="entry name" value="CHYMOTRYPSIN"/>
</dbReference>
<feature type="domain" description="Peptidase S1" evidence="12">
    <location>
        <begin position="66"/>
        <end position="303"/>
    </location>
</feature>
<evidence type="ECO:0000256" key="8">
    <source>
        <dbReference type="ARBA" id="ARBA00023157"/>
    </source>
</evidence>
<evidence type="ECO:0000256" key="5">
    <source>
        <dbReference type="ARBA" id="ARBA00022801"/>
    </source>
</evidence>
<evidence type="ECO:0000256" key="10">
    <source>
        <dbReference type="ARBA" id="ARBA00038868"/>
    </source>
</evidence>
<dbReference type="GO" id="GO:0007586">
    <property type="term" value="P:digestion"/>
    <property type="evidence" value="ECO:0007669"/>
    <property type="project" value="UniProtKB-KW"/>
</dbReference>
<gene>
    <name evidence="13" type="ORF">ILUMI_04362</name>
</gene>
<keyword evidence="3" id="KW-0645">Protease</keyword>
<evidence type="ECO:0000256" key="6">
    <source>
        <dbReference type="ARBA" id="ARBA00022825"/>
    </source>
</evidence>
<dbReference type="OrthoDB" id="6676947at2759"/>
<evidence type="ECO:0000313" key="14">
    <source>
        <dbReference type="Proteomes" id="UP000801492"/>
    </source>
</evidence>
<dbReference type="InterPro" id="IPR001314">
    <property type="entry name" value="Peptidase_S1A"/>
</dbReference>
<dbReference type="Gene3D" id="2.40.10.10">
    <property type="entry name" value="Trypsin-like serine proteases"/>
    <property type="match status" value="1"/>
</dbReference>
<evidence type="ECO:0000313" key="13">
    <source>
        <dbReference type="EMBL" id="KAF2901818.1"/>
    </source>
</evidence>
<keyword evidence="8" id="KW-1015">Disulfide bond</keyword>
<dbReference type="FunFam" id="2.40.10.10:FF:000036">
    <property type="entry name" value="Trypsin beta"/>
    <property type="match status" value="1"/>
</dbReference>
<dbReference type="InterPro" id="IPR050430">
    <property type="entry name" value="Peptidase_S1"/>
</dbReference>
<keyword evidence="6" id="KW-0720">Serine protease</keyword>
<evidence type="ECO:0000259" key="12">
    <source>
        <dbReference type="PROSITE" id="PS50240"/>
    </source>
</evidence>
<dbReference type="CDD" id="cd00190">
    <property type="entry name" value="Tryp_SPc"/>
    <property type="match status" value="1"/>
</dbReference>
<feature type="signal peptide" evidence="11">
    <location>
        <begin position="1"/>
        <end position="19"/>
    </location>
</feature>
<evidence type="ECO:0000256" key="1">
    <source>
        <dbReference type="ARBA" id="ARBA00004239"/>
    </source>
</evidence>
<dbReference type="EMBL" id="VTPC01001485">
    <property type="protein sequence ID" value="KAF2901818.1"/>
    <property type="molecule type" value="Genomic_DNA"/>
</dbReference>
<comment type="subcellular location">
    <subcellularLocation>
        <location evidence="1">Secreted</location>
        <location evidence="1">Extracellular space</location>
    </subcellularLocation>
</comment>
<dbReference type="Proteomes" id="UP000801492">
    <property type="component" value="Unassembled WGS sequence"/>
</dbReference>
<dbReference type="InterPro" id="IPR001254">
    <property type="entry name" value="Trypsin_dom"/>
</dbReference>
<comment type="catalytic activity">
    <reaction evidence="9">
        <text>Preferential cleavage: Arg-|-Xaa, Lys-|-Xaa.</text>
        <dbReference type="EC" id="3.4.21.4"/>
    </reaction>
</comment>
<dbReference type="InterPro" id="IPR018114">
    <property type="entry name" value="TRYPSIN_HIS"/>
</dbReference>
<keyword evidence="14" id="KW-1185">Reference proteome</keyword>
<keyword evidence="5" id="KW-0378">Hydrolase</keyword>